<name>A0A9Q9MF97_9ACTN</name>
<dbReference type="KEGG" id="daur:Daura_48215"/>
<dbReference type="Proteomes" id="UP001058003">
    <property type="component" value="Chromosome"/>
</dbReference>
<feature type="chain" id="PRO_5040261610" evidence="1">
    <location>
        <begin position="42"/>
        <end position="201"/>
    </location>
</feature>
<protein>
    <submittedName>
        <fullName evidence="2">Uncharacterized protein</fullName>
    </submittedName>
</protein>
<evidence type="ECO:0000313" key="3">
    <source>
        <dbReference type="Proteomes" id="UP001058003"/>
    </source>
</evidence>
<organism evidence="2 3">
    <name type="scientific">Dactylosporangium aurantiacum</name>
    <dbReference type="NCBI Taxonomy" id="35754"/>
    <lineage>
        <taxon>Bacteria</taxon>
        <taxon>Bacillati</taxon>
        <taxon>Actinomycetota</taxon>
        <taxon>Actinomycetes</taxon>
        <taxon>Micromonosporales</taxon>
        <taxon>Micromonosporaceae</taxon>
        <taxon>Dactylosporangium</taxon>
    </lineage>
</organism>
<accession>A0A9Q9MF97</accession>
<evidence type="ECO:0000313" key="2">
    <source>
        <dbReference type="EMBL" id="UWZ54174.1"/>
    </source>
</evidence>
<feature type="signal peptide" evidence="1">
    <location>
        <begin position="1"/>
        <end position="41"/>
    </location>
</feature>
<dbReference type="AlphaFoldDB" id="A0A9Q9MF97"/>
<dbReference type="RefSeq" id="WP_260709929.1">
    <property type="nucleotide sequence ID" value="NZ_CP073767.1"/>
</dbReference>
<sequence>MSTKEGRPVRTGSRLLFRALGAAAAVLAVAGSVLVGSPASAATGGTGYSSCVRTSSTNTYSTYATADNQSDRVSATSTKVVLNVWGTGRTYDCGPGGRPQTVSSLKVQITYVVEGSDVNCTIGGGTDGNLTFSCTTSRTSATITDTHTCSNVSSCPMSDIGVVFTAAGSGRIDRIDTTVKVTISSSWGQSSATSYVTAFKR</sequence>
<keyword evidence="1" id="KW-0732">Signal</keyword>
<proteinExistence type="predicted"/>
<evidence type="ECO:0000256" key="1">
    <source>
        <dbReference type="SAM" id="SignalP"/>
    </source>
</evidence>
<gene>
    <name evidence="2" type="ORF">Daura_48215</name>
</gene>
<dbReference type="EMBL" id="CP073767">
    <property type="protein sequence ID" value="UWZ54174.1"/>
    <property type="molecule type" value="Genomic_DNA"/>
</dbReference>
<reference evidence="2" key="1">
    <citation type="submission" date="2021-04" db="EMBL/GenBank/DDBJ databases">
        <title>Dactylosporangium aurantiacum NRRL B-8018 full assembly.</title>
        <authorList>
            <person name="Hartkoorn R.C."/>
            <person name="Beaudoing E."/>
            <person name="Hot D."/>
        </authorList>
    </citation>
    <scope>NUCLEOTIDE SEQUENCE</scope>
    <source>
        <strain evidence="2">NRRL B-8018</strain>
    </source>
</reference>
<keyword evidence="3" id="KW-1185">Reference proteome</keyword>